<organism evidence="2 3">
    <name type="scientific">Marchantia polymorpha subsp. ruderalis</name>
    <dbReference type="NCBI Taxonomy" id="1480154"/>
    <lineage>
        <taxon>Eukaryota</taxon>
        <taxon>Viridiplantae</taxon>
        <taxon>Streptophyta</taxon>
        <taxon>Embryophyta</taxon>
        <taxon>Marchantiophyta</taxon>
        <taxon>Marchantiopsida</taxon>
        <taxon>Marchantiidae</taxon>
        <taxon>Marchantiales</taxon>
        <taxon>Marchantiaceae</taxon>
        <taxon>Marchantia</taxon>
    </lineage>
</organism>
<evidence type="ECO:0000256" key="1">
    <source>
        <dbReference type="SAM" id="MobiDB-lite"/>
    </source>
</evidence>
<dbReference type="EMBL" id="LVLJ01001769">
    <property type="protein sequence ID" value="OAE28103.1"/>
    <property type="molecule type" value="Genomic_DNA"/>
</dbReference>
<evidence type="ECO:0000313" key="3">
    <source>
        <dbReference type="Proteomes" id="UP000077202"/>
    </source>
</evidence>
<comment type="caution">
    <text evidence="2">The sequence shown here is derived from an EMBL/GenBank/DDBJ whole genome shotgun (WGS) entry which is preliminary data.</text>
</comment>
<proteinExistence type="predicted"/>
<gene>
    <name evidence="2" type="ORF">AXG93_136s1180</name>
</gene>
<keyword evidence="3" id="KW-1185">Reference proteome</keyword>
<reference evidence="2" key="1">
    <citation type="submission" date="2016-03" db="EMBL/GenBank/DDBJ databases">
        <title>Mechanisms controlling the formation of the plant cell surface in tip-growing cells are functionally conserved among land plants.</title>
        <authorList>
            <person name="Honkanen S."/>
            <person name="Jones V.A."/>
            <person name="Morieri G."/>
            <person name="Champion C."/>
            <person name="Hetherington A.J."/>
            <person name="Kelly S."/>
            <person name="Saint-Marcoux D."/>
            <person name="Proust H."/>
            <person name="Prescott H."/>
            <person name="Dolan L."/>
        </authorList>
    </citation>
    <scope>NUCLEOTIDE SEQUENCE [LARGE SCALE GENOMIC DNA]</scope>
    <source>
        <tissue evidence="2">Whole gametophyte</tissue>
    </source>
</reference>
<feature type="region of interest" description="Disordered" evidence="1">
    <location>
        <begin position="65"/>
        <end position="101"/>
    </location>
</feature>
<protein>
    <submittedName>
        <fullName evidence="2">Uncharacterized protein</fullName>
    </submittedName>
</protein>
<feature type="region of interest" description="Disordered" evidence="1">
    <location>
        <begin position="114"/>
        <end position="148"/>
    </location>
</feature>
<feature type="compositionally biased region" description="Basic and acidic residues" evidence="1">
    <location>
        <begin position="69"/>
        <end position="81"/>
    </location>
</feature>
<feature type="compositionally biased region" description="Acidic residues" evidence="1">
    <location>
        <begin position="135"/>
        <end position="148"/>
    </location>
</feature>
<dbReference type="Proteomes" id="UP000077202">
    <property type="component" value="Unassembled WGS sequence"/>
</dbReference>
<dbReference type="AlphaFoldDB" id="A0A176W610"/>
<evidence type="ECO:0000313" key="2">
    <source>
        <dbReference type="EMBL" id="OAE28103.1"/>
    </source>
</evidence>
<name>A0A176W610_MARPO</name>
<accession>A0A176W610</accession>
<sequence length="148" mass="15827">MITHATTLTEDGTGHLALIGVTPRWNIVEVEVAVKQNSTDSPRGHGIMPWSRSRLSAENEIAEIFGRNKGTEQREEGRGKGEGGIAAAGKRATSGVHRSSMLRSELHAKIVCSGEGTQHGMPNASEYHQQAGGEGEPEDEAEEEKASI</sequence>